<evidence type="ECO:0000256" key="6">
    <source>
        <dbReference type="ARBA" id="ARBA00022989"/>
    </source>
</evidence>
<feature type="transmembrane region" description="Helical" evidence="8">
    <location>
        <begin position="318"/>
        <end position="337"/>
    </location>
</feature>
<evidence type="ECO:0000259" key="9">
    <source>
        <dbReference type="Pfam" id="PF13813"/>
    </source>
</evidence>
<dbReference type="GO" id="GO:0006629">
    <property type="term" value="P:lipid metabolic process"/>
    <property type="evidence" value="ECO:0007669"/>
    <property type="project" value="InterPro"/>
</dbReference>
<comment type="pathway">
    <text evidence="2">Secondary metabolite biosynthesis.</text>
</comment>
<keyword evidence="4 10" id="KW-0808">Transferase</keyword>
<keyword evidence="5 8" id="KW-0812">Transmembrane</keyword>
<gene>
    <name evidence="10" type="ORF">B0J11DRAFT_602284</name>
</gene>
<dbReference type="GO" id="GO:0008374">
    <property type="term" value="F:O-acyltransferase activity"/>
    <property type="evidence" value="ECO:0007669"/>
    <property type="project" value="InterPro"/>
</dbReference>
<evidence type="ECO:0000256" key="1">
    <source>
        <dbReference type="ARBA" id="ARBA00004141"/>
    </source>
</evidence>
<evidence type="ECO:0000256" key="3">
    <source>
        <dbReference type="ARBA" id="ARBA00007282"/>
    </source>
</evidence>
<dbReference type="Pfam" id="PF13813">
    <property type="entry name" value="MBOAT_2"/>
    <property type="match status" value="1"/>
</dbReference>
<feature type="transmembrane region" description="Helical" evidence="8">
    <location>
        <begin position="274"/>
        <end position="297"/>
    </location>
</feature>
<proteinExistence type="inferred from homology"/>
<comment type="similarity">
    <text evidence="3">Belongs to the wax synthase family.</text>
</comment>
<dbReference type="OrthoDB" id="1077582at2759"/>
<dbReference type="InterPro" id="IPR044851">
    <property type="entry name" value="Wax_synthase"/>
</dbReference>
<dbReference type="Proteomes" id="UP000700596">
    <property type="component" value="Unassembled WGS sequence"/>
</dbReference>
<protein>
    <submittedName>
        <fullName evidence="10">Membrane bound O-acyl transferase family-domain-containing protein</fullName>
    </submittedName>
</protein>
<evidence type="ECO:0000256" key="2">
    <source>
        <dbReference type="ARBA" id="ARBA00005179"/>
    </source>
</evidence>
<evidence type="ECO:0000313" key="10">
    <source>
        <dbReference type="EMBL" id="KAH7130084.1"/>
    </source>
</evidence>
<sequence length="349" mass="40195">MLIPMWSFLAISFHSINHLDLIPGLSYQFGMLVIITFLHGPIICYAINEPLKIEVDDAGNRNWNLKPAYKIYNNPRMLHSLQDKDKSKWSQSRTSFFVYRILKVAALFALKTGANLAMPILFAKCTLQSFSPAQEPIIRRIIEGSVSSHELQIRIFLSVIWIFDSIFQLEITHAIMAVSFVNIFQLDEPEEWPLLFGNPADAYSITRFWGRFWHRLMSPAAVVWGRVISEYIFANLPSQVRKLFVAFFVFSVSGFSHALIGWEMGDVALDRDVYFFWGCFLAVACEVLLLSPLIEMAQSSICSQFRVKFVNVQSFSKVVGYIWVLGFFVWLTPRLMYPKIHHSLLTTVR</sequence>
<keyword evidence="6 8" id="KW-1133">Transmembrane helix</keyword>
<evidence type="ECO:0000256" key="5">
    <source>
        <dbReference type="ARBA" id="ARBA00022692"/>
    </source>
</evidence>
<dbReference type="GO" id="GO:0016020">
    <property type="term" value="C:membrane"/>
    <property type="evidence" value="ECO:0007669"/>
    <property type="project" value="UniProtKB-SubCell"/>
</dbReference>
<comment type="caution">
    <text evidence="10">The sequence shown here is derived from an EMBL/GenBank/DDBJ whole genome shotgun (WGS) entry which is preliminary data.</text>
</comment>
<dbReference type="EMBL" id="JAGMWT010000004">
    <property type="protein sequence ID" value="KAH7130084.1"/>
    <property type="molecule type" value="Genomic_DNA"/>
</dbReference>
<comment type="subcellular location">
    <subcellularLocation>
        <location evidence="1">Membrane</location>
        <topology evidence="1">Multi-pass membrane protein</topology>
    </subcellularLocation>
</comment>
<name>A0A9P9IT62_9PLEO</name>
<feature type="transmembrane region" description="Helical" evidence="8">
    <location>
        <begin position="243"/>
        <end position="262"/>
    </location>
</feature>
<dbReference type="PANTHER" id="PTHR31595">
    <property type="entry name" value="LONG-CHAIN-ALCOHOL O-FATTY-ACYLTRANSFERASE 3-RELATED"/>
    <property type="match status" value="1"/>
</dbReference>
<reference evidence="10" key="1">
    <citation type="journal article" date="2021" name="Nat. Commun.">
        <title>Genetic determinants of endophytism in the Arabidopsis root mycobiome.</title>
        <authorList>
            <person name="Mesny F."/>
            <person name="Miyauchi S."/>
            <person name="Thiergart T."/>
            <person name="Pickel B."/>
            <person name="Atanasova L."/>
            <person name="Karlsson M."/>
            <person name="Huettel B."/>
            <person name="Barry K.W."/>
            <person name="Haridas S."/>
            <person name="Chen C."/>
            <person name="Bauer D."/>
            <person name="Andreopoulos W."/>
            <person name="Pangilinan J."/>
            <person name="LaButti K."/>
            <person name="Riley R."/>
            <person name="Lipzen A."/>
            <person name="Clum A."/>
            <person name="Drula E."/>
            <person name="Henrissat B."/>
            <person name="Kohler A."/>
            <person name="Grigoriev I.V."/>
            <person name="Martin F.M."/>
            <person name="Hacquard S."/>
        </authorList>
    </citation>
    <scope>NUCLEOTIDE SEQUENCE</scope>
    <source>
        <strain evidence="10">MPI-CAGE-CH-0243</strain>
    </source>
</reference>
<evidence type="ECO:0000256" key="4">
    <source>
        <dbReference type="ARBA" id="ARBA00022679"/>
    </source>
</evidence>
<evidence type="ECO:0000313" key="11">
    <source>
        <dbReference type="Proteomes" id="UP000700596"/>
    </source>
</evidence>
<evidence type="ECO:0000256" key="8">
    <source>
        <dbReference type="SAM" id="Phobius"/>
    </source>
</evidence>
<accession>A0A9P9IT62</accession>
<feature type="transmembrane region" description="Helical" evidence="8">
    <location>
        <begin position="27"/>
        <end position="47"/>
    </location>
</feature>
<feature type="domain" description="Wax synthase" evidence="9">
    <location>
        <begin position="192"/>
        <end position="276"/>
    </location>
</feature>
<dbReference type="AlphaFoldDB" id="A0A9P9IT62"/>
<organism evidence="10 11">
    <name type="scientific">Dendryphion nanum</name>
    <dbReference type="NCBI Taxonomy" id="256645"/>
    <lineage>
        <taxon>Eukaryota</taxon>
        <taxon>Fungi</taxon>
        <taxon>Dikarya</taxon>
        <taxon>Ascomycota</taxon>
        <taxon>Pezizomycotina</taxon>
        <taxon>Dothideomycetes</taxon>
        <taxon>Pleosporomycetidae</taxon>
        <taxon>Pleosporales</taxon>
        <taxon>Torulaceae</taxon>
        <taxon>Dendryphion</taxon>
    </lineage>
</organism>
<evidence type="ECO:0000256" key="7">
    <source>
        <dbReference type="ARBA" id="ARBA00023136"/>
    </source>
</evidence>
<dbReference type="InterPro" id="IPR032805">
    <property type="entry name" value="Wax_synthase_dom"/>
</dbReference>
<dbReference type="PANTHER" id="PTHR31595:SF57">
    <property type="entry name" value="OS04G0481900 PROTEIN"/>
    <property type="match status" value="1"/>
</dbReference>
<keyword evidence="7 8" id="KW-0472">Membrane</keyword>
<keyword evidence="11" id="KW-1185">Reference proteome</keyword>